<reference evidence="1" key="1">
    <citation type="submission" date="2024-07" db="EMBL/GenBank/DDBJ databases">
        <title>Metagenome and Metagenome-Assembled Genomes of Archaea from a hot spring from the geothermal field of Los Azufres, Mexico.</title>
        <authorList>
            <person name="Marin-Paredes R."/>
            <person name="Martinez-Romero E."/>
            <person name="Servin-Garciduenas L.E."/>
        </authorList>
    </citation>
    <scope>NUCLEOTIDE SEQUENCE</scope>
</reference>
<comment type="caution">
    <text evidence="1">The sequence shown here is derived from an EMBL/GenBank/DDBJ whole genome shotgun (WGS) entry which is preliminary data.</text>
</comment>
<gene>
    <name evidence="1" type="ORF">TU35_002805</name>
</gene>
<evidence type="ECO:0000313" key="2">
    <source>
        <dbReference type="Proteomes" id="UP000033636"/>
    </source>
</evidence>
<sequence>MKVYVSVDLPDDLAGRIKKYAEVVGKDRAEEADAVLCFNIDRELLLRMRRLKFIQVTTAGLDHLPWEDIPPNVTVAGNAGSNAAPVAEFAVALLLTAYKKILHYNAKMKGGDYSRDVEVPPLEGRKVAVLGLGEIGARVARALAALGASVYGFSRTPKEGPWRFTNKLEEALAGASAAVSALPLTKYTRGMIKYEHLTLMAEDAVFVNVGRAEVVDKEAVARILRERPRFVYASDVWWGRNDFGKDADIIGMPNVIATPWIAGGYGSAEIRRKMLEEAVENLIRWLRGDAPKNIARREDFV</sequence>
<accession>A0ACC6V060</accession>
<organism evidence="1 2">
    <name type="scientific">Thermoproteus sp. AZ2</name>
    <dbReference type="NCBI Taxonomy" id="1609232"/>
    <lineage>
        <taxon>Archaea</taxon>
        <taxon>Thermoproteota</taxon>
        <taxon>Thermoprotei</taxon>
        <taxon>Thermoproteales</taxon>
        <taxon>Thermoproteaceae</taxon>
        <taxon>Thermoproteus</taxon>
    </lineage>
</organism>
<protein>
    <submittedName>
        <fullName evidence="1">2-hydroxyacid dehydrogenase</fullName>
    </submittedName>
</protein>
<evidence type="ECO:0000313" key="1">
    <source>
        <dbReference type="EMBL" id="MFB6490171.1"/>
    </source>
</evidence>
<dbReference type="EMBL" id="JZWT02000005">
    <property type="protein sequence ID" value="MFB6490171.1"/>
    <property type="molecule type" value="Genomic_DNA"/>
</dbReference>
<dbReference type="Proteomes" id="UP000033636">
    <property type="component" value="Unassembled WGS sequence"/>
</dbReference>
<name>A0ACC6V060_9CREN</name>
<proteinExistence type="predicted"/>